<dbReference type="InterPro" id="IPR008490">
    <property type="entry name" value="Transposase_InsH_N"/>
</dbReference>
<proteinExistence type="predicted"/>
<feature type="non-terminal residue" evidence="2">
    <location>
        <position position="333"/>
    </location>
</feature>
<organism evidence="2 3">
    <name type="scientific">Pseudoalteromonas neustonica</name>
    <dbReference type="NCBI Taxonomy" id="1840331"/>
    <lineage>
        <taxon>Bacteria</taxon>
        <taxon>Pseudomonadati</taxon>
        <taxon>Pseudomonadota</taxon>
        <taxon>Gammaproteobacteria</taxon>
        <taxon>Alteromonadales</taxon>
        <taxon>Pseudoalteromonadaceae</taxon>
        <taxon>Pseudoalteromonas</taxon>
    </lineage>
</organism>
<gene>
    <name evidence="2" type="ORF">WNY63_19750</name>
</gene>
<dbReference type="EMBL" id="JBBMQU010000057">
    <property type="protein sequence ID" value="MEM5552959.1"/>
    <property type="molecule type" value="Genomic_DNA"/>
</dbReference>
<evidence type="ECO:0000313" key="2">
    <source>
        <dbReference type="EMBL" id="MEM5552959.1"/>
    </source>
</evidence>
<feature type="domain" description="Transposase InsH N-terminal" evidence="1">
    <location>
        <begin position="33"/>
        <end position="121"/>
    </location>
</feature>
<protein>
    <submittedName>
        <fullName evidence="2">Transposase</fullName>
    </submittedName>
</protein>
<sequence length="333" mass="37302">MKYNRHWQCPEALSKKEKLICSRLKTHGKLFVFLREYRHEILNETIESQLIEMYADHPKGKPPVPAAQLAMATILQSYEQKSDAGATLDAMFDMRWRMVLNCLDDENAPFSQGTLCDFRHRLVKHNMDEVLLEHTVNVAKSFGKFGHKNLRVALDSAPLQGAGRVEDTFNLVSHALELIVDCLAYIQQTDEKSIISQTGLKLVGQSSVKAALDIDWSDANEKHQAINTLLSDVETLKTWLKAAPVSIREHKSLKECLSLLETVLAQNITPDPEGGGHQIKKGTVPDRRISVSDSAMRHGRKSSSRTISGFKQHIAVDLDSKLILATCVRPANE</sequence>
<dbReference type="PANTHER" id="PTHR35604">
    <property type="entry name" value="TRANSPOSASE INSH FOR INSERTION SEQUENCE ELEMENT IS5A-RELATED"/>
    <property type="match status" value="1"/>
</dbReference>
<keyword evidence="3" id="KW-1185">Reference proteome</keyword>
<evidence type="ECO:0000259" key="1">
    <source>
        <dbReference type="Pfam" id="PF05598"/>
    </source>
</evidence>
<comment type="caution">
    <text evidence="2">The sequence shown here is derived from an EMBL/GenBank/DDBJ whole genome shotgun (WGS) entry which is preliminary data.</text>
</comment>
<reference evidence="2 3" key="1">
    <citation type="submission" date="2024-03" db="EMBL/GenBank/DDBJ databases">
        <title>Community enrichment and isolation of bacterial strains for fucoidan degradation.</title>
        <authorList>
            <person name="Sichert A."/>
        </authorList>
    </citation>
    <scope>NUCLEOTIDE SEQUENCE [LARGE SCALE GENOMIC DNA]</scope>
    <source>
        <strain evidence="2 3">AS81</strain>
    </source>
</reference>
<dbReference type="PANTHER" id="PTHR35604:SF2">
    <property type="entry name" value="TRANSPOSASE INSH FOR INSERTION SEQUENCE ELEMENT IS5A-RELATED"/>
    <property type="match status" value="1"/>
</dbReference>
<accession>A0ABU9U7E8</accession>
<dbReference type="RefSeq" id="WP_342884617.1">
    <property type="nucleotide sequence ID" value="NZ_JBBMQU010000057.1"/>
</dbReference>
<dbReference type="Proteomes" id="UP001388366">
    <property type="component" value="Unassembled WGS sequence"/>
</dbReference>
<evidence type="ECO:0000313" key="3">
    <source>
        <dbReference type="Proteomes" id="UP001388366"/>
    </source>
</evidence>
<name>A0ABU9U7E8_9GAMM</name>
<dbReference type="Pfam" id="PF05598">
    <property type="entry name" value="DUF772"/>
    <property type="match status" value="1"/>
</dbReference>